<dbReference type="InterPro" id="IPR013099">
    <property type="entry name" value="K_chnl_dom"/>
</dbReference>
<keyword evidence="7 10" id="KW-0407">Ion channel</keyword>
<evidence type="ECO:0000256" key="8">
    <source>
        <dbReference type="SAM" id="Phobius"/>
    </source>
</evidence>
<dbReference type="Gene3D" id="1.20.5.110">
    <property type="match status" value="1"/>
</dbReference>
<evidence type="ECO:0000256" key="7">
    <source>
        <dbReference type="ARBA" id="ARBA00023303"/>
    </source>
</evidence>
<evidence type="ECO:0000256" key="4">
    <source>
        <dbReference type="ARBA" id="ARBA00022989"/>
    </source>
</evidence>
<dbReference type="Proteomes" id="UP000198647">
    <property type="component" value="Unassembled WGS sequence"/>
</dbReference>
<feature type="transmembrane region" description="Helical" evidence="8">
    <location>
        <begin position="114"/>
        <end position="133"/>
    </location>
</feature>
<gene>
    <name evidence="10" type="ORF">SAMN04488081_1576</name>
</gene>
<evidence type="ECO:0000256" key="2">
    <source>
        <dbReference type="ARBA" id="ARBA00022448"/>
    </source>
</evidence>
<dbReference type="InterPro" id="IPR027359">
    <property type="entry name" value="Volt_channel_dom_sf"/>
</dbReference>
<evidence type="ECO:0000256" key="5">
    <source>
        <dbReference type="ARBA" id="ARBA00023065"/>
    </source>
</evidence>
<keyword evidence="5" id="KW-0406">Ion transport</keyword>
<sequence length="249" mass="28186">MKAKTKKNWIIGYEITLVFLALASVLFIWTENPVLLAINRYVWIIFFTDVLIRFIAAEKKWQYIKKNPIDIIAALPLDAIFQTARIVRLFRVLRFFAVSRKYLGTLFSIIKTNGLDLVLSVSFILVFGAAIVVKEFEPTITTYMDGVWWSVVTTTTVGYGDISPETGIGRMVAIVLMLVGIGLIGMITSSITTFFLTDGVKKDEKVEFIQKQLDHFNDLSDQDVERLIAMLHEMKGKDSGASEKESELE</sequence>
<feature type="transmembrane region" description="Helical" evidence="8">
    <location>
        <begin position="9"/>
        <end position="29"/>
    </location>
</feature>
<keyword evidence="3 8" id="KW-0812">Transmembrane</keyword>
<evidence type="ECO:0000259" key="9">
    <source>
        <dbReference type="Pfam" id="PF07885"/>
    </source>
</evidence>
<evidence type="ECO:0000256" key="3">
    <source>
        <dbReference type="ARBA" id="ARBA00022692"/>
    </source>
</evidence>
<name>A0A1H3F9A2_9BACI</name>
<dbReference type="Gene3D" id="1.10.287.70">
    <property type="match status" value="1"/>
</dbReference>
<keyword evidence="2" id="KW-0813">Transport</keyword>
<dbReference type="RefSeq" id="WP_093106899.1">
    <property type="nucleotide sequence ID" value="NZ_FNOS01000003.1"/>
</dbReference>
<feature type="transmembrane region" description="Helical" evidence="8">
    <location>
        <begin position="35"/>
        <end position="56"/>
    </location>
</feature>
<evidence type="ECO:0000256" key="1">
    <source>
        <dbReference type="ARBA" id="ARBA00004141"/>
    </source>
</evidence>
<accession>A0A1H3F9A2</accession>
<dbReference type="EMBL" id="FNOS01000003">
    <property type="protein sequence ID" value="SDX87576.1"/>
    <property type="molecule type" value="Genomic_DNA"/>
</dbReference>
<keyword evidence="6 8" id="KW-0472">Membrane</keyword>
<dbReference type="SUPFAM" id="SSF81324">
    <property type="entry name" value="Voltage-gated potassium channels"/>
    <property type="match status" value="1"/>
</dbReference>
<feature type="domain" description="Potassium channel" evidence="9">
    <location>
        <begin position="122"/>
        <end position="195"/>
    </location>
</feature>
<dbReference type="Gene3D" id="1.20.120.350">
    <property type="entry name" value="Voltage-gated potassium channels. Chain C"/>
    <property type="match status" value="1"/>
</dbReference>
<dbReference type="PANTHER" id="PTHR11537">
    <property type="entry name" value="VOLTAGE-GATED POTASSIUM CHANNEL"/>
    <property type="match status" value="1"/>
</dbReference>
<feature type="transmembrane region" description="Helical" evidence="8">
    <location>
        <begin position="171"/>
        <end position="196"/>
    </location>
</feature>
<dbReference type="Pfam" id="PF07885">
    <property type="entry name" value="Ion_trans_2"/>
    <property type="match status" value="1"/>
</dbReference>
<keyword evidence="4 8" id="KW-1133">Transmembrane helix</keyword>
<reference evidence="10 11" key="1">
    <citation type="submission" date="2016-10" db="EMBL/GenBank/DDBJ databases">
        <authorList>
            <person name="Varghese N."/>
            <person name="Submissions S."/>
        </authorList>
    </citation>
    <scope>NUCLEOTIDE SEQUENCE [LARGE SCALE GENOMIC DNA]</scope>
    <source>
        <strain evidence="10 11">DSM 20748</strain>
    </source>
</reference>
<dbReference type="GO" id="GO:0034220">
    <property type="term" value="P:monoatomic ion transmembrane transport"/>
    <property type="evidence" value="ECO:0007669"/>
    <property type="project" value="UniProtKB-KW"/>
</dbReference>
<dbReference type="InterPro" id="IPR028325">
    <property type="entry name" value="VG_K_chnl"/>
</dbReference>
<evidence type="ECO:0000313" key="10">
    <source>
        <dbReference type="EMBL" id="SDX87576.1"/>
    </source>
</evidence>
<proteinExistence type="predicted"/>
<dbReference type="PANTHER" id="PTHR11537:SF254">
    <property type="entry name" value="POTASSIUM VOLTAGE-GATED CHANNEL PROTEIN SHAB"/>
    <property type="match status" value="1"/>
</dbReference>
<comment type="caution">
    <text evidence="10">The sequence shown here is derived from an EMBL/GenBank/DDBJ whole genome shotgun (WGS) entry which is preliminary data.</text>
</comment>
<comment type="subcellular location">
    <subcellularLocation>
        <location evidence="1">Membrane</location>
        <topology evidence="1">Multi-pass membrane protein</topology>
    </subcellularLocation>
</comment>
<protein>
    <submittedName>
        <fullName evidence="10">Voltage-gated potassium channel</fullName>
    </submittedName>
</protein>
<organism evidence="10 11">
    <name type="scientific">Salimicrobium album</name>
    <dbReference type="NCBI Taxonomy" id="50717"/>
    <lineage>
        <taxon>Bacteria</taxon>
        <taxon>Bacillati</taxon>
        <taxon>Bacillota</taxon>
        <taxon>Bacilli</taxon>
        <taxon>Bacillales</taxon>
        <taxon>Bacillaceae</taxon>
        <taxon>Salimicrobium</taxon>
    </lineage>
</organism>
<evidence type="ECO:0000313" key="11">
    <source>
        <dbReference type="Proteomes" id="UP000198647"/>
    </source>
</evidence>
<keyword evidence="11" id="KW-1185">Reference proteome</keyword>
<evidence type="ECO:0000256" key="6">
    <source>
        <dbReference type="ARBA" id="ARBA00023136"/>
    </source>
</evidence>